<name>A0A9X2L9W1_9PROT</name>
<reference evidence="1" key="1">
    <citation type="submission" date="2022-07" db="EMBL/GenBank/DDBJ databases">
        <title>Parvularcula maris sp. nov., an algicidal bacterium isolated from seawater.</title>
        <authorList>
            <person name="Li F."/>
        </authorList>
    </citation>
    <scope>NUCLEOTIDE SEQUENCE</scope>
    <source>
        <strain evidence="1">BGMRC 0090</strain>
    </source>
</reference>
<proteinExistence type="predicted"/>
<sequence length="191" mass="20671">MTGCASVEVVMPGAKPVADAEPRRERAELTASLDRLEDSPWAENKAVETDSFVQALFGGGAPSPKEDAERYLADLEGQATLTVRRDIEATLSAVWNVARNGKEAASALEPVQGDLRTLEAAIVEARRCRLVYAEALKMLGDDDPSVTRDEVRLVKSRFNQAIMELGRTADLVSTRLEGDLAPSYAQNTPAL</sequence>
<dbReference type="AlphaFoldDB" id="A0A9X2L9W1"/>
<accession>A0A9X2L9W1</accession>
<protein>
    <submittedName>
        <fullName evidence="1">Uncharacterized protein</fullName>
    </submittedName>
</protein>
<gene>
    <name evidence="1" type="ORF">NOG11_10000</name>
</gene>
<dbReference type="EMBL" id="JANIBC010000007">
    <property type="protein sequence ID" value="MCQ8185727.1"/>
    <property type="molecule type" value="Genomic_DNA"/>
</dbReference>
<organism evidence="1 2">
    <name type="scientific">Parvularcula maris</name>
    <dbReference type="NCBI Taxonomy" id="2965077"/>
    <lineage>
        <taxon>Bacteria</taxon>
        <taxon>Pseudomonadati</taxon>
        <taxon>Pseudomonadota</taxon>
        <taxon>Alphaproteobacteria</taxon>
        <taxon>Parvularculales</taxon>
        <taxon>Parvularculaceae</taxon>
        <taxon>Parvularcula</taxon>
    </lineage>
</organism>
<evidence type="ECO:0000313" key="1">
    <source>
        <dbReference type="EMBL" id="MCQ8185727.1"/>
    </source>
</evidence>
<evidence type="ECO:0000313" key="2">
    <source>
        <dbReference type="Proteomes" id="UP001142610"/>
    </source>
</evidence>
<keyword evidence="2" id="KW-1185">Reference proteome</keyword>
<dbReference type="Proteomes" id="UP001142610">
    <property type="component" value="Unassembled WGS sequence"/>
</dbReference>
<comment type="caution">
    <text evidence="1">The sequence shown here is derived from an EMBL/GenBank/DDBJ whole genome shotgun (WGS) entry which is preliminary data.</text>
</comment>